<protein>
    <recommendedName>
        <fullName evidence="8">ABC3 transporter permease C-terminal domain-containing protein</fullName>
    </recommendedName>
</protein>
<dbReference type="EMBL" id="BAAAMR010000001">
    <property type="protein sequence ID" value="GAA2117612.1"/>
    <property type="molecule type" value="Genomic_DNA"/>
</dbReference>
<evidence type="ECO:0000256" key="3">
    <source>
        <dbReference type="ARBA" id="ARBA00022692"/>
    </source>
</evidence>
<feature type="domain" description="ABC3 transporter permease C-terminal" evidence="8">
    <location>
        <begin position="243"/>
        <end position="361"/>
    </location>
</feature>
<comment type="subcellular location">
    <subcellularLocation>
        <location evidence="1">Cell membrane</location>
        <topology evidence="1">Multi-pass membrane protein</topology>
    </subcellularLocation>
</comment>
<dbReference type="InterPro" id="IPR003838">
    <property type="entry name" value="ABC3_permease_C"/>
</dbReference>
<proteinExistence type="predicted"/>
<feature type="region of interest" description="Disordered" evidence="6">
    <location>
        <begin position="545"/>
        <end position="579"/>
    </location>
</feature>
<feature type="transmembrane region" description="Helical" evidence="7">
    <location>
        <begin position="404"/>
        <end position="433"/>
    </location>
</feature>
<dbReference type="Proteomes" id="UP001501020">
    <property type="component" value="Unassembled WGS sequence"/>
</dbReference>
<keyword evidence="4 7" id="KW-1133">Transmembrane helix</keyword>
<feature type="transmembrane region" description="Helical" evidence="7">
    <location>
        <begin position="708"/>
        <end position="731"/>
    </location>
</feature>
<dbReference type="InterPro" id="IPR038766">
    <property type="entry name" value="Membrane_comp_ABC_pdt"/>
</dbReference>
<keyword evidence="10" id="KW-1185">Reference proteome</keyword>
<accession>A0ABP5JID4</accession>
<evidence type="ECO:0000256" key="7">
    <source>
        <dbReference type="SAM" id="Phobius"/>
    </source>
</evidence>
<feature type="transmembrane region" description="Helical" evidence="7">
    <location>
        <begin position="40"/>
        <end position="61"/>
    </location>
</feature>
<keyword evidence="3 7" id="KW-0812">Transmembrane</keyword>
<evidence type="ECO:0000256" key="2">
    <source>
        <dbReference type="ARBA" id="ARBA00022475"/>
    </source>
</evidence>
<feature type="transmembrane region" description="Helical" evidence="7">
    <location>
        <begin position="793"/>
        <end position="815"/>
    </location>
</feature>
<evidence type="ECO:0000256" key="5">
    <source>
        <dbReference type="ARBA" id="ARBA00023136"/>
    </source>
</evidence>
<feature type="compositionally biased region" description="Gly residues" evidence="6">
    <location>
        <begin position="570"/>
        <end position="579"/>
    </location>
</feature>
<evidence type="ECO:0000256" key="6">
    <source>
        <dbReference type="SAM" id="MobiDB-lite"/>
    </source>
</evidence>
<feature type="transmembrane region" description="Helical" evidence="7">
    <location>
        <begin position="752"/>
        <end position="781"/>
    </location>
</feature>
<sequence length="828" mass="84957">MTVTAERPLLDGPANGGVTARRAVVRWAWRLLRRGWRQQIVVTALLALAVLGAVVGGSAAVNLTPRADARYGNADHLVRLDGTDPRALGEGVALARQKLGTIELIGRRFVPVPGSVESLELRAADPRGVYGAPLLALDRGRLPRGPGETALTDGAAEMLGLRIGGTLTAGGEHRTVVGIVENPRDLRDEFALVPPAGAAAPQSVTVLAKVSPETFDAYRQASRTPLVTDTLRGGGQAAAGVLAVATVLLMLVSLVAAAAFAVVAQRRLRQIGMLAAIGATQRQLRLVMLANGAAVGVIAAAAGTLAGVLAWMPVSGTLETAAGHRISPLSPSWSLILECAVLAVVMATAAAWWPARTVARVPVVQALSDRPPRPKASHRPALLAVLLLAVGATCLVLADQTSPPLIILGTFCTVLGTLFASPPAIKALALLGARAPIAVRLALRDLARHRSRSAAALAAISLALGIPVAVIVSTAAAQDTAATGNLSDRQLLVRIGQRGDAVVPIRSARELAGLSAQMNLIAGRLGGARVIPLEMAADPAIKPEPGFEDAQGGQPVADLGIPTGGSSSDQGGGDGGGRADGALRSVPLYLANPQLLAHLHVDPAGIDPRTDVITAQTGRLEIPSVSKPEVLTNVRRVKGTAYTSDPDSVLTTAGLERRHWKRVPAGWLIESGRPLTTDQVVGARHIAAEAGVTVESRRDQRSLGQIRLGAALAGMLLALGVLAMTVGLIRIEAARDLRTLTATGASGRVRRTITAATAGALALLGVVLGSLGAYAGLLAGYSGDIGRLGQVPVLYLAGVAVGVPLVAAAAGWLFAGREPPAISRQALE</sequence>
<comment type="caution">
    <text evidence="9">The sequence shown here is derived from an EMBL/GenBank/DDBJ whole genome shotgun (WGS) entry which is preliminary data.</text>
</comment>
<dbReference type="PANTHER" id="PTHR30287:SF2">
    <property type="entry name" value="BLL1001 PROTEIN"/>
    <property type="match status" value="1"/>
</dbReference>
<feature type="transmembrane region" description="Helical" evidence="7">
    <location>
        <begin position="332"/>
        <end position="353"/>
    </location>
</feature>
<evidence type="ECO:0000256" key="1">
    <source>
        <dbReference type="ARBA" id="ARBA00004651"/>
    </source>
</evidence>
<evidence type="ECO:0000259" key="8">
    <source>
        <dbReference type="Pfam" id="PF02687"/>
    </source>
</evidence>
<evidence type="ECO:0000313" key="10">
    <source>
        <dbReference type="Proteomes" id="UP001501020"/>
    </source>
</evidence>
<dbReference type="PANTHER" id="PTHR30287">
    <property type="entry name" value="MEMBRANE COMPONENT OF PREDICTED ABC SUPERFAMILY METABOLITE UPTAKE TRANSPORTER"/>
    <property type="match status" value="1"/>
</dbReference>
<feature type="transmembrane region" description="Helical" evidence="7">
    <location>
        <begin position="237"/>
        <end position="263"/>
    </location>
</feature>
<organism evidence="9 10">
    <name type="scientific">Actinomadura napierensis</name>
    <dbReference type="NCBI Taxonomy" id="267854"/>
    <lineage>
        <taxon>Bacteria</taxon>
        <taxon>Bacillati</taxon>
        <taxon>Actinomycetota</taxon>
        <taxon>Actinomycetes</taxon>
        <taxon>Streptosporangiales</taxon>
        <taxon>Thermomonosporaceae</taxon>
        <taxon>Actinomadura</taxon>
    </lineage>
</organism>
<dbReference type="Pfam" id="PF02687">
    <property type="entry name" value="FtsX"/>
    <property type="match status" value="1"/>
</dbReference>
<feature type="transmembrane region" description="Helical" evidence="7">
    <location>
        <begin position="380"/>
        <end position="398"/>
    </location>
</feature>
<name>A0ABP5JID4_9ACTN</name>
<evidence type="ECO:0000256" key="4">
    <source>
        <dbReference type="ARBA" id="ARBA00022989"/>
    </source>
</evidence>
<feature type="transmembrane region" description="Helical" evidence="7">
    <location>
        <begin position="284"/>
        <end position="312"/>
    </location>
</feature>
<keyword evidence="5 7" id="KW-0472">Membrane</keyword>
<reference evidence="10" key="1">
    <citation type="journal article" date="2019" name="Int. J. Syst. Evol. Microbiol.">
        <title>The Global Catalogue of Microorganisms (GCM) 10K type strain sequencing project: providing services to taxonomists for standard genome sequencing and annotation.</title>
        <authorList>
            <consortium name="The Broad Institute Genomics Platform"/>
            <consortium name="The Broad Institute Genome Sequencing Center for Infectious Disease"/>
            <person name="Wu L."/>
            <person name="Ma J."/>
        </authorList>
    </citation>
    <scope>NUCLEOTIDE SEQUENCE [LARGE SCALE GENOMIC DNA]</scope>
    <source>
        <strain evidence="10">JCM 13850</strain>
    </source>
</reference>
<keyword evidence="2" id="KW-1003">Cell membrane</keyword>
<dbReference type="RefSeq" id="WP_344259877.1">
    <property type="nucleotide sequence ID" value="NZ_BAAAMR010000001.1"/>
</dbReference>
<gene>
    <name evidence="9" type="ORF">GCM10009727_00040</name>
</gene>
<evidence type="ECO:0000313" key="9">
    <source>
        <dbReference type="EMBL" id="GAA2117612.1"/>
    </source>
</evidence>
<feature type="transmembrane region" description="Helical" evidence="7">
    <location>
        <begin position="454"/>
        <end position="477"/>
    </location>
</feature>